<protein>
    <recommendedName>
        <fullName evidence="3">Serine protease</fullName>
    </recommendedName>
</protein>
<keyword evidence="2" id="KW-1185">Reference proteome</keyword>
<name>A0A285K7I7_9ACTN</name>
<gene>
    <name evidence="1" type="ORF">SAMN05421748_13347</name>
</gene>
<dbReference type="EMBL" id="OBDY01000033">
    <property type="protein sequence ID" value="SNY68539.1"/>
    <property type="molecule type" value="Genomic_DNA"/>
</dbReference>
<evidence type="ECO:0008006" key="3">
    <source>
        <dbReference type="Google" id="ProtNLM"/>
    </source>
</evidence>
<dbReference type="InterPro" id="IPR009003">
    <property type="entry name" value="Peptidase_S1_PA"/>
</dbReference>
<dbReference type="AlphaFoldDB" id="A0A285K7I7"/>
<sequence>MRVSPQWQATADRQAAGGNKHRIAGPLEADYALVTLEKPLGSRPQPLGWWAHPRLGGNTRIRAYDAALWQRLLKEKVTLNVCGYPADKCRDQPPHGPATPAQLAACTGHVPGRPEWRDIGSTQWLGTGRLIDPARAPGVLTYDADTAPGHSGSPIWLNWEGYRNLVAIHTGPGNRGSAPPHAWISNRGVPISEALLCQLRAWMCLDRVQPNF</sequence>
<reference evidence="1 2" key="1">
    <citation type="submission" date="2017-09" db="EMBL/GenBank/DDBJ databases">
        <authorList>
            <person name="Ehlers B."/>
            <person name="Leendertz F.H."/>
        </authorList>
    </citation>
    <scope>NUCLEOTIDE SEQUENCE [LARGE SCALE GENOMIC DNA]</scope>
    <source>
        <strain evidence="1 2">CGMCC 4.6857</strain>
    </source>
</reference>
<dbReference type="SUPFAM" id="SSF50494">
    <property type="entry name" value="Trypsin-like serine proteases"/>
    <property type="match status" value="1"/>
</dbReference>
<evidence type="ECO:0000313" key="1">
    <source>
        <dbReference type="EMBL" id="SNY68539.1"/>
    </source>
</evidence>
<accession>A0A285K7I7</accession>
<dbReference type="Gene3D" id="2.40.10.10">
    <property type="entry name" value="Trypsin-like serine proteases"/>
    <property type="match status" value="1"/>
</dbReference>
<dbReference type="InterPro" id="IPR043504">
    <property type="entry name" value="Peptidase_S1_PA_chymotrypsin"/>
</dbReference>
<organism evidence="1 2">
    <name type="scientific">Paractinoplanes atraurantiacus</name>
    <dbReference type="NCBI Taxonomy" id="1036182"/>
    <lineage>
        <taxon>Bacteria</taxon>
        <taxon>Bacillati</taxon>
        <taxon>Actinomycetota</taxon>
        <taxon>Actinomycetes</taxon>
        <taxon>Micromonosporales</taxon>
        <taxon>Micromonosporaceae</taxon>
        <taxon>Paractinoplanes</taxon>
    </lineage>
</organism>
<dbReference type="Proteomes" id="UP000219612">
    <property type="component" value="Unassembled WGS sequence"/>
</dbReference>
<proteinExistence type="predicted"/>
<dbReference type="RefSeq" id="WP_097327943.1">
    <property type="nucleotide sequence ID" value="NZ_OBDY01000033.1"/>
</dbReference>
<dbReference type="OrthoDB" id="1855925at2"/>
<evidence type="ECO:0000313" key="2">
    <source>
        <dbReference type="Proteomes" id="UP000219612"/>
    </source>
</evidence>